<evidence type="ECO:0000259" key="8">
    <source>
        <dbReference type="PROSITE" id="PS50262"/>
    </source>
</evidence>
<dbReference type="SUPFAM" id="SSF81321">
    <property type="entry name" value="Family A G protein-coupled receptor-like"/>
    <property type="match status" value="1"/>
</dbReference>
<dbReference type="CDD" id="cd14978">
    <property type="entry name" value="7tmA_FMRFamide_R-like"/>
    <property type="match status" value="1"/>
</dbReference>
<name>A0A0B2UW63_TOXCA</name>
<evidence type="ECO:0000256" key="7">
    <source>
        <dbReference type="SAM" id="Phobius"/>
    </source>
</evidence>
<evidence type="ECO:0000256" key="1">
    <source>
        <dbReference type="ARBA" id="ARBA00004370"/>
    </source>
</evidence>
<comment type="caution">
    <text evidence="9">The sequence shown here is derived from an EMBL/GenBank/DDBJ whole genome shotgun (WGS) entry which is preliminary data.</text>
</comment>
<dbReference type="InterPro" id="IPR017452">
    <property type="entry name" value="GPCR_Rhodpsn_7TM"/>
</dbReference>
<dbReference type="PANTHER" id="PTHR47760">
    <property type="entry name" value="G-PROTEIN COUPLED RECEPTOR B0563.6-LIKE PROTEIN-RELATED"/>
    <property type="match status" value="1"/>
</dbReference>
<dbReference type="OrthoDB" id="10033446at2759"/>
<dbReference type="EMBL" id="JPKZ01003105">
    <property type="protein sequence ID" value="KHN73499.1"/>
    <property type="molecule type" value="Genomic_DNA"/>
</dbReference>
<dbReference type="GO" id="GO:0004930">
    <property type="term" value="F:G protein-coupled receptor activity"/>
    <property type="evidence" value="ECO:0007669"/>
    <property type="project" value="UniProtKB-KW"/>
</dbReference>
<dbReference type="InterPro" id="IPR053093">
    <property type="entry name" value="GPCR-like"/>
</dbReference>
<dbReference type="AlphaFoldDB" id="A0A0B2UW63"/>
<comment type="similarity">
    <text evidence="5">Belongs to the G-protein coupled receptor 1 family.</text>
</comment>
<dbReference type="InterPro" id="IPR000276">
    <property type="entry name" value="GPCR_Rhodpsn"/>
</dbReference>
<feature type="transmembrane region" description="Helical" evidence="7">
    <location>
        <begin position="12"/>
        <end position="31"/>
    </location>
</feature>
<feature type="transmembrane region" description="Helical" evidence="7">
    <location>
        <begin position="43"/>
        <end position="63"/>
    </location>
</feature>
<dbReference type="PRINTS" id="PR00237">
    <property type="entry name" value="GPCRRHODOPSN"/>
</dbReference>
<evidence type="ECO:0000313" key="9">
    <source>
        <dbReference type="EMBL" id="KHN73499.1"/>
    </source>
</evidence>
<dbReference type="Proteomes" id="UP000031036">
    <property type="component" value="Unassembled WGS sequence"/>
</dbReference>
<gene>
    <name evidence="9" type="primary">AH9.1</name>
    <name evidence="9" type="ORF">Tcan_11707</name>
</gene>
<dbReference type="GO" id="GO:0016020">
    <property type="term" value="C:membrane"/>
    <property type="evidence" value="ECO:0007669"/>
    <property type="project" value="UniProtKB-SubCell"/>
</dbReference>
<evidence type="ECO:0000256" key="5">
    <source>
        <dbReference type="RuleBase" id="RU000688"/>
    </source>
</evidence>
<feature type="transmembrane region" description="Helical" evidence="7">
    <location>
        <begin position="124"/>
        <end position="146"/>
    </location>
</feature>
<dbReference type="PROSITE" id="PS00237">
    <property type="entry name" value="G_PROTEIN_RECEP_F1_1"/>
    <property type="match status" value="1"/>
</dbReference>
<keyword evidence="3 7" id="KW-1133">Transmembrane helix</keyword>
<keyword evidence="2 5" id="KW-0812">Transmembrane</keyword>
<dbReference type="PANTHER" id="PTHR47760:SF3">
    <property type="entry name" value="G-PROTEIN COUPLED RECEPTOR AH9.1-RELATED"/>
    <property type="match status" value="1"/>
</dbReference>
<keyword evidence="10" id="KW-1185">Reference proteome</keyword>
<reference evidence="9 10" key="1">
    <citation type="submission" date="2014-11" db="EMBL/GenBank/DDBJ databases">
        <title>Genetic blueprint of the zoonotic pathogen Toxocara canis.</title>
        <authorList>
            <person name="Zhu X.-Q."/>
            <person name="Korhonen P.K."/>
            <person name="Cai H."/>
            <person name="Young N.D."/>
            <person name="Nejsum P."/>
            <person name="von Samson-Himmelstjerna G."/>
            <person name="Boag P.R."/>
            <person name="Tan P."/>
            <person name="Li Q."/>
            <person name="Min J."/>
            <person name="Yang Y."/>
            <person name="Wang X."/>
            <person name="Fang X."/>
            <person name="Hall R.S."/>
            <person name="Hofmann A."/>
            <person name="Sternberg P.W."/>
            <person name="Jex A.R."/>
            <person name="Gasser R.B."/>
        </authorList>
    </citation>
    <scope>NUCLEOTIDE SEQUENCE [LARGE SCALE GENOMIC DNA]</scope>
    <source>
        <strain evidence="9">PN_DK_2014</strain>
    </source>
</reference>
<feature type="region of interest" description="Disordered" evidence="6">
    <location>
        <begin position="301"/>
        <end position="336"/>
    </location>
</feature>
<evidence type="ECO:0000256" key="2">
    <source>
        <dbReference type="ARBA" id="ARBA00022692"/>
    </source>
</evidence>
<keyword evidence="5 9" id="KW-0675">Receptor</keyword>
<feature type="transmembrane region" description="Helical" evidence="7">
    <location>
        <begin position="83"/>
        <end position="104"/>
    </location>
</feature>
<feature type="transmembrane region" description="Helical" evidence="7">
    <location>
        <begin position="263"/>
        <end position="284"/>
    </location>
</feature>
<feature type="transmembrane region" description="Helical" evidence="7">
    <location>
        <begin position="228"/>
        <end position="251"/>
    </location>
</feature>
<dbReference type="Gene3D" id="1.20.1070.10">
    <property type="entry name" value="Rhodopsin 7-helix transmembrane proteins"/>
    <property type="match status" value="1"/>
</dbReference>
<dbReference type="Pfam" id="PF00001">
    <property type="entry name" value="7tm_1"/>
    <property type="match status" value="1"/>
</dbReference>
<dbReference type="STRING" id="6265.A0A0B2UW63"/>
<dbReference type="PROSITE" id="PS50262">
    <property type="entry name" value="G_PROTEIN_RECEP_F1_2"/>
    <property type="match status" value="1"/>
</dbReference>
<protein>
    <submittedName>
        <fullName evidence="9">Putative G-protein coupled receptor AH9.1</fullName>
    </submittedName>
</protein>
<organism evidence="9 10">
    <name type="scientific">Toxocara canis</name>
    <name type="common">Canine roundworm</name>
    <dbReference type="NCBI Taxonomy" id="6265"/>
    <lineage>
        <taxon>Eukaryota</taxon>
        <taxon>Metazoa</taxon>
        <taxon>Ecdysozoa</taxon>
        <taxon>Nematoda</taxon>
        <taxon>Chromadorea</taxon>
        <taxon>Rhabditida</taxon>
        <taxon>Spirurina</taxon>
        <taxon>Ascaridomorpha</taxon>
        <taxon>Ascaridoidea</taxon>
        <taxon>Toxocaridae</taxon>
        <taxon>Toxocara</taxon>
    </lineage>
</organism>
<evidence type="ECO:0000256" key="3">
    <source>
        <dbReference type="ARBA" id="ARBA00022989"/>
    </source>
</evidence>
<evidence type="ECO:0000256" key="4">
    <source>
        <dbReference type="ARBA" id="ARBA00023136"/>
    </source>
</evidence>
<keyword evidence="5" id="KW-0297">G-protein coupled receptor</keyword>
<keyword evidence="5" id="KW-0807">Transducer</keyword>
<keyword evidence="4 7" id="KW-0472">Membrane</keyword>
<evidence type="ECO:0000313" key="10">
    <source>
        <dbReference type="Proteomes" id="UP000031036"/>
    </source>
</evidence>
<comment type="subcellular location">
    <subcellularLocation>
        <location evidence="1">Membrane</location>
    </subcellularLocation>
</comment>
<sequence>MTEEKVDFIAHVVLLPTVLSVGMVNQCLNVITLSQIPSSGFTYLKASAIADILSIIALIPFIVRHAGLHDEHSHLAMLYHAHIELPLVNALMCAGALCIVAMTIDRYFSICHPIASFKSSDSRYSINGTIAILFALSFIVFVPSGWQKLTREVVNADNRTVWKMERNAEFNNTNMFRIYLMFRECFAKLGPIIILVVLNFVIMHSLHKIGARRRSIRGRQKGTTRMSILLLITSTTFVICTLPASILSLFMDHFNHDSLPMQIFRAVANLLQATSYLYNFYLYALCSSEYRQALSNWMGFSQREPTSKSSDSRSIKNSTMITQKTPPWRSHQNDMV</sequence>
<feature type="transmembrane region" description="Helical" evidence="7">
    <location>
        <begin position="189"/>
        <end position="207"/>
    </location>
</feature>
<proteinExistence type="inferred from homology"/>
<evidence type="ECO:0000256" key="6">
    <source>
        <dbReference type="SAM" id="MobiDB-lite"/>
    </source>
</evidence>
<accession>A0A0B2UW63</accession>
<feature type="domain" description="G-protein coupled receptors family 1 profile" evidence="8">
    <location>
        <begin position="10"/>
        <end position="283"/>
    </location>
</feature>
<dbReference type="OMA" id="CHPIKFF"/>